<keyword evidence="3" id="KW-1185">Reference proteome</keyword>
<keyword evidence="1" id="KW-0472">Membrane</keyword>
<proteinExistence type="predicted"/>
<keyword evidence="1" id="KW-1133">Transmembrane helix</keyword>
<reference evidence="2 3" key="1">
    <citation type="submission" date="2023-11" db="EMBL/GenBank/DDBJ databases">
        <title>Draft genome of Azohydromonas lata strain H1 (DSM1123), a polyhydroxyalkanoate producer.</title>
        <authorList>
            <person name="Traversa D."/>
            <person name="D'Addabbo P."/>
            <person name="Pazzani C."/>
            <person name="Manzari C."/>
            <person name="Chiara M."/>
            <person name="Scrascia M."/>
        </authorList>
    </citation>
    <scope>NUCLEOTIDE SEQUENCE [LARGE SCALE GENOMIC DNA]</scope>
    <source>
        <strain evidence="2 3">H1</strain>
    </source>
</reference>
<organism evidence="2 3">
    <name type="scientific">Azohydromonas lata</name>
    <dbReference type="NCBI Taxonomy" id="45677"/>
    <lineage>
        <taxon>Bacteria</taxon>
        <taxon>Pseudomonadati</taxon>
        <taxon>Pseudomonadota</taxon>
        <taxon>Betaproteobacteria</taxon>
        <taxon>Burkholderiales</taxon>
        <taxon>Sphaerotilaceae</taxon>
        <taxon>Azohydromonas</taxon>
    </lineage>
</organism>
<evidence type="ECO:0000313" key="2">
    <source>
        <dbReference type="EMBL" id="MDZ5460903.1"/>
    </source>
</evidence>
<name>A0ABU5IPS5_9BURK</name>
<keyword evidence="1" id="KW-0812">Transmembrane</keyword>
<accession>A0ABU5IPS5</accession>
<evidence type="ECO:0000256" key="1">
    <source>
        <dbReference type="SAM" id="Phobius"/>
    </source>
</evidence>
<dbReference type="EMBL" id="JAXOJX010000088">
    <property type="protein sequence ID" value="MDZ5460903.1"/>
    <property type="molecule type" value="Genomic_DNA"/>
</dbReference>
<feature type="non-terminal residue" evidence="2">
    <location>
        <position position="102"/>
    </location>
</feature>
<protein>
    <submittedName>
        <fullName evidence="2">Uncharacterized protein</fullName>
    </submittedName>
</protein>
<dbReference type="Proteomes" id="UP001293718">
    <property type="component" value="Unassembled WGS sequence"/>
</dbReference>
<gene>
    <name evidence="2" type="ORF">SM757_30430</name>
</gene>
<comment type="caution">
    <text evidence="2">The sequence shown here is derived from an EMBL/GenBank/DDBJ whole genome shotgun (WGS) entry which is preliminary data.</text>
</comment>
<feature type="transmembrane region" description="Helical" evidence="1">
    <location>
        <begin position="20"/>
        <end position="40"/>
    </location>
</feature>
<sequence length="102" mass="10995">MPAPRLSFLRPRPPVRLPRWLPMGLPLWLALLLAGGAALVRWDIAARRAEFQDGARIAHQLLSQRAAQHDAILATLAALPPASGASVAAPDALAQRLPQLYP</sequence>
<evidence type="ECO:0000313" key="3">
    <source>
        <dbReference type="Proteomes" id="UP001293718"/>
    </source>
</evidence>